<dbReference type="PANTHER" id="PTHR47122">
    <property type="entry name" value="MYB-LIKE DNA-BINDING DOMAIN CONTAINING PROTEIN, EXPRESSED"/>
    <property type="match status" value="1"/>
</dbReference>
<dbReference type="PROSITE" id="PS50090">
    <property type="entry name" value="MYB_LIKE"/>
    <property type="match status" value="1"/>
</dbReference>
<dbReference type="SUPFAM" id="SSF46689">
    <property type="entry name" value="Homeodomain-like"/>
    <property type="match status" value="1"/>
</dbReference>
<comment type="caution">
    <text evidence="4">The sequence shown here is derived from an EMBL/GenBank/DDBJ whole genome shotgun (WGS) entry which is preliminary data.</text>
</comment>
<feature type="domain" description="HTH myb-type" evidence="3">
    <location>
        <begin position="463"/>
        <end position="522"/>
    </location>
</feature>
<evidence type="ECO:0000313" key="5">
    <source>
        <dbReference type="Proteomes" id="UP000708148"/>
    </source>
</evidence>
<dbReference type="InterPro" id="IPR001005">
    <property type="entry name" value="SANT/Myb"/>
</dbReference>
<dbReference type="SMART" id="SM00717">
    <property type="entry name" value="SANT"/>
    <property type="match status" value="1"/>
</dbReference>
<feature type="domain" description="Myb-like" evidence="2">
    <location>
        <begin position="463"/>
        <end position="518"/>
    </location>
</feature>
<proteinExistence type="predicted"/>
<dbReference type="EMBL" id="CAJHUC010001398">
    <property type="protein sequence ID" value="CAD7700971.1"/>
    <property type="molecule type" value="Genomic_DNA"/>
</dbReference>
<reference evidence="4" key="1">
    <citation type="submission" date="2020-12" db="EMBL/GenBank/DDBJ databases">
        <authorList>
            <person name="Iha C."/>
        </authorList>
    </citation>
    <scope>NUCLEOTIDE SEQUENCE</scope>
</reference>
<name>A0A8S1J1I4_9CHLO</name>
<dbReference type="OrthoDB" id="608866at2759"/>
<dbReference type="PANTHER" id="PTHR47122:SF8">
    <property type="entry name" value="MYB-LIKE DOMAIN-CONTAINING PROTEIN"/>
    <property type="match status" value="1"/>
</dbReference>
<evidence type="ECO:0000313" key="4">
    <source>
        <dbReference type="EMBL" id="CAD7700971.1"/>
    </source>
</evidence>
<dbReference type="InterPro" id="IPR009057">
    <property type="entry name" value="Homeodomain-like_sf"/>
</dbReference>
<evidence type="ECO:0000256" key="1">
    <source>
        <dbReference type="SAM" id="MobiDB-lite"/>
    </source>
</evidence>
<dbReference type="Gene3D" id="1.10.246.220">
    <property type="match status" value="1"/>
</dbReference>
<evidence type="ECO:0000259" key="2">
    <source>
        <dbReference type="PROSITE" id="PS50090"/>
    </source>
</evidence>
<dbReference type="CDD" id="cd11660">
    <property type="entry name" value="SANT_TRF"/>
    <property type="match status" value="1"/>
</dbReference>
<dbReference type="AlphaFoldDB" id="A0A8S1J1I4"/>
<feature type="region of interest" description="Disordered" evidence="1">
    <location>
        <begin position="417"/>
        <end position="440"/>
    </location>
</feature>
<gene>
    <name evidence="4" type="ORF">OSTQU699_LOCUS6330</name>
</gene>
<feature type="region of interest" description="Disordered" evidence="1">
    <location>
        <begin position="368"/>
        <end position="389"/>
    </location>
</feature>
<dbReference type="Proteomes" id="UP000708148">
    <property type="component" value="Unassembled WGS sequence"/>
</dbReference>
<protein>
    <submittedName>
        <fullName evidence="4">Uncharacterized protein</fullName>
    </submittedName>
</protein>
<dbReference type="PROSITE" id="PS51294">
    <property type="entry name" value="HTH_MYB"/>
    <property type="match status" value="1"/>
</dbReference>
<dbReference type="InterPro" id="IPR017930">
    <property type="entry name" value="Myb_dom"/>
</dbReference>
<sequence length="568" mass="60356">MSAYDKRFNFECEVVQEAIGEAILLRPHGWQGGGRAGTGNPDTAAAPLFEGQSRLSKKGAAFEGAVLLSEATSRTPEGDPAMHPSNSENLTSCMADLMLTPCTIGPPNDTACRGHAAETKLELIPLEGHGCGLSVACAPRCALPPGADTQDQAAGRGGQTAAFLDLELGGTSMFYEDGAVQTDGLFGEEELREPDFDGALPSLLSADAVADQWPGSLRDQRDLACSAPARPSSLLFSKSLESAYGGGERACAAADPWGGVEWVPAEIVSAPLGMAAFFSAPDMATSGGELFQIDGLDVREEDGDAPPPGAEQGALAWMPKSMPEAPGFVPSECASAGRQEGMRLLGECGQIEDGGDGGGPGMAERVKEEPAHGRQGPVAPEGATNGRGCRRRVHPVSKFIGEEVCWTPDDNDCSDGNVGRERVRRGKGAGRSGARPYRSRARAFGRRSSWEGGNACGVDAVNKRRKQHNPWSLEETRTLVKGVEICGGGKWADIKRLGFREIGGRSPVDLKDKWRNLLRVALLPLEQIKLKKADNRHNLPMELLHRVKELAQNADKSPRTAQMLSGRR</sequence>
<organism evidence="4 5">
    <name type="scientific">Ostreobium quekettii</name>
    <dbReference type="NCBI Taxonomy" id="121088"/>
    <lineage>
        <taxon>Eukaryota</taxon>
        <taxon>Viridiplantae</taxon>
        <taxon>Chlorophyta</taxon>
        <taxon>core chlorophytes</taxon>
        <taxon>Ulvophyceae</taxon>
        <taxon>TCBD clade</taxon>
        <taxon>Bryopsidales</taxon>
        <taxon>Ostreobineae</taxon>
        <taxon>Ostreobiaceae</taxon>
        <taxon>Ostreobium</taxon>
    </lineage>
</organism>
<accession>A0A8S1J1I4</accession>
<keyword evidence="5" id="KW-1185">Reference proteome</keyword>
<dbReference type="Pfam" id="PF00249">
    <property type="entry name" value="Myb_DNA-binding"/>
    <property type="match status" value="1"/>
</dbReference>
<evidence type="ECO:0000259" key="3">
    <source>
        <dbReference type="PROSITE" id="PS51294"/>
    </source>
</evidence>